<dbReference type="SUPFAM" id="SSF52467">
    <property type="entry name" value="DHS-like NAD/FAD-binding domain"/>
    <property type="match status" value="1"/>
</dbReference>
<dbReference type="EMBL" id="UYSU01040781">
    <property type="protein sequence ID" value="VDM02579.1"/>
    <property type="molecule type" value="Genomic_DNA"/>
</dbReference>
<dbReference type="InterPro" id="IPR029035">
    <property type="entry name" value="DHS-like_NAD/FAD-binding_dom"/>
</dbReference>
<evidence type="ECO:0000256" key="2">
    <source>
        <dbReference type="ARBA" id="ARBA00023027"/>
    </source>
</evidence>
<dbReference type="InterPro" id="IPR002773">
    <property type="entry name" value="Deoxyhypusine_synthase"/>
</dbReference>
<evidence type="ECO:0000313" key="4">
    <source>
        <dbReference type="Proteomes" id="UP000275846"/>
    </source>
</evidence>
<dbReference type="InterPro" id="IPR036982">
    <property type="entry name" value="Deoxyhypusine_synthase_sf"/>
</dbReference>
<proteinExistence type="inferred from homology"/>
<organism evidence="5">
    <name type="scientific">Schistocephalus solidus</name>
    <name type="common">Tapeworm</name>
    <dbReference type="NCBI Taxonomy" id="70667"/>
    <lineage>
        <taxon>Eukaryota</taxon>
        <taxon>Metazoa</taxon>
        <taxon>Spiralia</taxon>
        <taxon>Lophotrochozoa</taxon>
        <taxon>Platyhelminthes</taxon>
        <taxon>Cestoda</taxon>
        <taxon>Eucestoda</taxon>
        <taxon>Diphyllobothriidea</taxon>
        <taxon>Diphyllobothriidae</taxon>
        <taxon>Schistocephalus</taxon>
    </lineage>
</organism>
<keyword evidence="2" id="KW-0520">NAD</keyword>
<dbReference type="Proteomes" id="UP000275846">
    <property type="component" value="Unassembled WGS sequence"/>
</dbReference>
<evidence type="ECO:0000313" key="5">
    <source>
        <dbReference type="WBParaSite" id="SSLN_0001680501-mRNA-1"/>
    </source>
</evidence>
<reference evidence="5" key="1">
    <citation type="submission" date="2016-06" db="UniProtKB">
        <authorList>
            <consortium name="WormBaseParasite"/>
        </authorList>
    </citation>
    <scope>IDENTIFICATION</scope>
</reference>
<dbReference type="OrthoDB" id="294378at2759"/>
<dbReference type="PANTHER" id="PTHR11703:SF0">
    <property type="entry name" value="DEOXYHYPUSINE SYNTHASE"/>
    <property type="match status" value="1"/>
</dbReference>
<dbReference type="WBParaSite" id="SSLN_0001680501-mRNA-1">
    <property type="protein sequence ID" value="SSLN_0001680501-mRNA-1"/>
    <property type="gene ID" value="SSLN_0001680501"/>
</dbReference>
<name>A0A183TI95_SCHSO</name>
<comment type="similarity">
    <text evidence="1">Belongs to the deoxyhypusine synthase family.</text>
</comment>
<protein>
    <submittedName>
        <fullName evidence="5">Pentatricopeptide repeat-containing protein</fullName>
    </submittedName>
</protein>
<dbReference type="STRING" id="70667.A0A183TI95"/>
<dbReference type="PANTHER" id="PTHR11703">
    <property type="entry name" value="DEOXYHYPUSINE SYNTHASE"/>
    <property type="match status" value="1"/>
</dbReference>
<sequence length="84" mass="9076">MSADGDSKDGRERPPGFVDAVLKPSKALPEGVDVIVKGYDFNKGVDYEALLQSYASTGFQASNFGRAVKVINAMVRVHSYPLVK</sequence>
<dbReference type="GO" id="GO:0005737">
    <property type="term" value="C:cytoplasm"/>
    <property type="evidence" value="ECO:0007669"/>
    <property type="project" value="TreeGrafter"/>
</dbReference>
<reference evidence="3 4" key="2">
    <citation type="submission" date="2018-11" db="EMBL/GenBank/DDBJ databases">
        <authorList>
            <consortium name="Pathogen Informatics"/>
        </authorList>
    </citation>
    <scope>NUCLEOTIDE SEQUENCE [LARGE SCALE GENOMIC DNA]</scope>
    <source>
        <strain evidence="3 4">NST_G2</strain>
    </source>
</reference>
<gene>
    <name evidence="3" type="ORF">SSLN_LOCUS16193</name>
</gene>
<accession>A0A183TI95</accession>
<evidence type="ECO:0000313" key="3">
    <source>
        <dbReference type="EMBL" id="VDM02579.1"/>
    </source>
</evidence>
<dbReference type="GO" id="GO:0034038">
    <property type="term" value="F:deoxyhypusine synthase activity"/>
    <property type="evidence" value="ECO:0007669"/>
    <property type="project" value="TreeGrafter"/>
</dbReference>
<dbReference type="AlphaFoldDB" id="A0A183TI95"/>
<keyword evidence="4" id="KW-1185">Reference proteome</keyword>
<evidence type="ECO:0000256" key="1">
    <source>
        <dbReference type="ARBA" id="ARBA00009892"/>
    </source>
</evidence>
<dbReference type="Gene3D" id="3.40.910.10">
    <property type="entry name" value="Deoxyhypusine synthase"/>
    <property type="match status" value="1"/>
</dbReference>